<dbReference type="OrthoDB" id="529194at2759"/>
<comment type="subcellular location">
    <subcellularLocation>
        <location evidence="1">Mitochondrion matrix</location>
    </subcellularLocation>
</comment>
<dbReference type="EMBL" id="HACA01018462">
    <property type="protein sequence ID" value="CDW35823.1"/>
    <property type="molecule type" value="Transcribed_RNA"/>
</dbReference>
<name>A0A0K2UC57_LEPSM</name>
<evidence type="ECO:0000256" key="4">
    <source>
        <dbReference type="ARBA" id="ARBA00023186"/>
    </source>
</evidence>
<dbReference type="CDD" id="cd20267">
    <property type="entry name" value="Complex1_LYR_LYRM7"/>
    <property type="match status" value="1"/>
</dbReference>
<proteinExistence type="inferred from homology"/>
<dbReference type="PANTHER" id="PTHR46749">
    <property type="entry name" value="COMPLEX III ASSEMBLY FACTOR LYRM7"/>
    <property type="match status" value="1"/>
</dbReference>
<evidence type="ECO:0000256" key="2">
    <source>
        <dbReference type="ARBA" id="ARBA00009508"/>
    </source>
</evidence>
<comment type="similarity">
    <text evidence="2">Belongs to the complex I LYR family.</text>
</comment>
<reference evidence="5" key="1">
    <citation type="submission" date="2014-05" db="EMBL/GenBank/DDBJ databases">
        <authorList>
            <person name="Chronopoulou M."/>
        </authorList>
    </citation>
    <scope>NUCLEOTIDE SEQUENCE</scope>
    <source>
        <tissue evidence="5">Whole organism</tissue>
    </source>
</reference>
<dbReference type="RefSeq" id="XP_040576604.1">
    <property type="nucleotide sequence ID" value="XM_040720670.2"/>
</dbReference>
<evidence type="ECO:0000313" key="5">
    <source>
        <dbReference type="EMBL" id="CDW35823.1"/>
    </source>
</evidence>
<sequence length="116" mass="13517">MSRLEILGLYKSLHRTARTVFMGDFVTTQAALGEIRSKFREEIKDPEMMKKAYQGGVEAEIVLRKGVLQLEETTESQVYKANIRPEFELEDNILFRSDITPEEYQKSIKTSKRKKK</sequence>
<dbReference type="KEGG" id="lsm:121125472"/>
<accession>A0A0K2UC57</accession>
<dbReference type="GO" id="GO:0005759">
    <property type="term" value="C:mitochondrial matrix"/>
    <property type="evidence" value="ECO:0007669"/>
    <property type="project" value="UniProtKB-SubCell"/>
</dbReference>
<dbReference type="GO" id="GO:0044183">
    <property type="term" value="F:protein folding chaperone"/>
    <property type="evidence" value="ECO:0007669"/>
    <property type="project" value="TreeGrafter"/>
</dbReference>
<protein>
    <submittedName>
        <fullName evidence="5">Uncharacterized protein</fullName>
    </submittedName>
</protein>
<organism evidence="5">
    <name type="scientific">Lepeophtheirus salmonis</name>
    <name type="common">Salmon louse</name>
    <name type="synonym">Caligus salmonis</name>
    <dbReference type="NCBI Taxonomy" id="72036"/>
    <lineage>
        <taxon>Eukaryota</taxon>
        <taxon>Metazoa</taxon>
        <taxon>Ecdysozoa</taxon>
        <taxon>Arthropoda</taxon>
        <taxon>Crustacea</taxon>
        <taxon>Multicrustacea</taxon>
        <taxon>Hexanauplia</taxon>
        <taxon>Copepoda</taxon>
        <taxon>Siphonostomatoida</taxon>
        <taxon>Caligidae</taxon>
        <taxon>Lepeophtheirus</taxon>
    </lineage>
</organism>
<keyword evidence="3" id="KW-0496">Mitochondrion</keyword>
<dbReference type="GO" id="GO:0034551">
    <property type="term" value="P:mitochondrial respiratory chain complex III assembly"/>
    <property type="evidence" value="ECO:0007669"/>
    <property type="project" value="InterPro"/>
</dbReference>
<dbReference type="InterPro" id="IPR050435">
    <property type="entry name" value="MZM1/LYRM7"/>
</dbReference>
<evidence type="ECO:0000256" key="1">
    <source>
        <dbReference type="ARBA" id="ARBA00004305"/>
    </source>
</evidence>
<evidence type="ECO:0000256" key="3">
    <source>
        <dbReference type="ARBA" id="ARBA00023128"/>
    </source>
</evidence>
<dbReference type="GeneID" id="121125472"/>
<dbReference type="InterPro" id="IPR045298">
    <property type="entry name" value="Complex1_LYR_LYRM7"/>
</dbReference>
<keyword evidence="4" id="KW-0143">Chaperone</keyword>
<dbReference type="PANTHER" id="PTHR46749:SF1">
    <property type="entry name" value="COMPLEX III ASSEMBLY FACTOR LYRM7"/>
    <property type="match status" value="1"/>
</dbReference>
<dbReference type="AlphaFoldDB" id="A0A0K2UC57"/>